<organism evidence="2 3">
    <name type="scientific">Mugilogobius chulae</name>
    <name type="common">yellowstripe goby</name>
    <dbReference type="NCBI Taxonomy" id="88201"/>
    <lineage>
        <taxon>Eukaryota</taxon>
        <taxon>Metazoa</taxon>
        <taxon>Chordata</taxon>
        <taxon>Craniata</taxon>
        <taxon>Vertebrata</taxon>
        <taxon>Euteleostomi</taxon>
        <taxon>Actinopterygii</taxon>
        <taxon>Neopterygii</taxon>
        <taxon>Teleostei</taxon>
        <taxon>Neoteleostei</taxon>
        <taxon>Acanthomorphata</taxon>
        <taxon>Gobiaria</taxon>
        <taxon>Gobiiformes</taxon>
        <taxon>Gobioidei</taxon>
        <taxon>Gobiidae</taxon>
        <taxon>Gobionellinae</taxon>
        <taxon>Mugilogobius</taxon>
    </lineage>
</organism>
<evidence type="ECO:0000313" key="3">
    <source>
        <dbReference type="Proteomes" id="UP001460270"/>
    </source>
</evidence>
<protein>
    <submittedName>
        <fullName evidence="2">Uncharacterized protein</fullName>
    </submittedName>
</protein>
<feature type="coiled-coil region" evidence="1">
    <location>
        <begin position="106"/>
        <end position="142"/>
    </location>
</feature>
<evidence type="ECO:0000313" key="2">
    <source>
        <dbReference type="EMBL" id="KAK7878003.1"/>
    </source>
</evidence>
<dbReference type="InterPro" id="IPR027410">
    <property type="entry name" value="TCP-1-like_intermed_sf"/>
</dbReference>
<evidence type="ECO:0000256" key="1">
    <source>
        <dbReference type="SAM" id="Coils"/>
    </source>
</evidence>
<reference evidence="3" key="1">
    <citation type="submission" date="2024-04" db="EMBL/GenBank/DDBJ databases">
        <title>Salinicola lusitanus LLJ914,a marine bacterium isolated from the Okinawa Trough.</title>
        <authorList>
            <person name="Li J."/>
        </authorList>
    </citation>
    <scope>NUCLEOTIDE SEQUENCE [LARGE SCALE GENOMIC DNA]</scope>
</reference>
<name>A0AAW0MDR8_9GOBI</name>
<proteinExistence type="predicted"/>
<comment type="caution">
    <text evidence="2">The sequence shown here is derived from an EMBL/GenBank/DDBJ whole genome shotgun (WGS) entry which is preliminary data.</text>
</comment>
<dbReference type="Gene3D" id="3.30.260.10">
    <property type="entry name" value="TCP-1-like chaperonin intermediate domain"/>
    <property type="match status" value="1"/>
</dbReference>
<sequence length="149" mass="16554">METGLLSHFQEEVERNLQGAMQVCRNVVLDPTLLPLLSLSLGAEVERNLQDAGFSLFSPVFDLSLSGLQEVERNLQGAMQEGREEPFRTLVLALFSPVFDLSLSGLQEVERNLQDAGGERNLQEVERNLQDAMQVCRNVVLEPALLSLS</sequence>
<dbReference type="Proteomes" id="UP001460270">
    <property type="component" value="Unassembled WGS sequence"/>
</dbReference>
<gene>
    <name evidence="2" type="ORF">WMY93_031349</name>
</gene>
<accession>A0AAW0MDR8</accession>
<keyword evidence="3" id="KW-1185">Reference proteome</keyword>
<dbReference type="AlphaFoldDB" id="A0AAW0MDR8"/>
<keyword evidence="1" id="KW-0175">Coiled coil</keyword>
<dbReference type="EMBL" id="JBBPFD010000659">
    <property type="protein sequence ID" value="KAK7878003.1"/>
    <property type="molecule type" value="Genomic_DNA"/>
</dbReference>